<keyword evidence="6 9" id="KW-1133">Transmembrane helix</keyword>
<evidence type="ECO:0000256" key="4">
    <source>
        <dbReference type="ARBA" id="ARBA00022771"/>
    </source>
</evidence>
<evidence type="ECO:0000259" key="10">
    <source>
        <dbReference type="PROSITE" id="PS50089"/>
    </source>
</evidence>
<dbReference type="AlphaFoldDB" id="A0AAD6ESV5"/>
<proteinExistence type="predicted"/>
<dbReference type="SUPFAM" id="SSF57850">
    <property type="entry name" value="RING/U-box"/>
    <property type="match status" value="1"/>
</dbReference>
<evidence type="ECO:0000256" key="1">
    <source>
        <dbReference type="ARBA" id="ARBA00004370"/>
    </source>
</evidence>
<dbReference type="PANTHER" id="PTHR46539">
    <property type="entry name" value="E3 UBIQUITIN-PROTEIN LIGASE ATL42"/>
    <property type="match status" value="1"/>
</dbReference>
<protein>
    <recommendedName>
        <fullName evidence="10">RING-type domain-containing protein</fullName>
    </recommendedName>
</protein>
<dbReference type="GO" id="GO:0016020">
    <property type="term" value="C:membrane"/>
    <property type="evidence" value="ECO:0007669"/>
    <property type="project" value="UniProtKB-SubCell"/>
</dbReference>
<evidence type="ECO:0000313" key="11">
    <source>
        <dbReference type="EMBL" id="KAJ3699834.1"/>
    </source>
</evidence>
<dbReference type="GO" id="GO:0008270">
    <property type="term" value="F:zinc ion binding"/>
    <property type="evidence" value="ECO:0007669"/>
    <property type="project" value="UniProtKB-KW"/>
</dbReference>
<evidence type="ECO:0000256" key="9">
    <source>
        <dbReference type="SAM" id="Phobius"/>
    </source>
</evidence>
<sequence length="156" mass="17506">MSSSNDTITSETTPQASELHGRELSFVVAVSVILILLTIFFLLLWQHKRQQRDMNHNNSTTSHEEVNCERVSEAVMEIPSLPIFVQLSTDKAELRDCAVCLAEFGPGNSGRLLPACGHAFHKECIDVWFRYRSTCPVCRANILQEPCANQKVETTV</sequence>
<evidence type="ECO:0000256" key="8">
    <source>
        <dbReference type="PROSITE-ProRule" id="PRU00175"/>
    </source>
</evidence>
<organism evidence="11 12">
    <name type="scientific">Rhynchospora tenuis</name>
    <dbReference type="NCBI Taxonomy" id="198213"/>
    <lineage>
        <taxon>Eukaryota</taxon>
        <taxon>Viridiplantae</taxon>
        <taxon>Streptophyta</taxon>
        <taxon>Embryophyta</taxon>
        <taxon>Tracheophyta</taxon>
        <taxon>Spermatophyta</taxon>
        <taxon>Magnoliopsida</taxon>
        <taxon>Liliopsida</taxon>
        <taxon>Poales</taxon>
        <taxon>Cyperaceae</taxon>
        <taxon>Cyperoideae</taxon>
        <taxon>Rhynchosporeae</taxon>
        <taxon>Rhynchospora</taxon>
    </lineage>
</organism>
<evidence type="ECO:0000256" key="2">
    <source>
        <dbReference type="ARBA" id="ARBA00022692"/>
    </source>
</evidence>
<keyword evidence="7 9" id="KW-0472">Membrane</keyword>
<evidence type="ECO:0000256" key="3">
    <source>
        <dbReference type="ARBA" id="ARBA00022723"/>
    </source>
</evidence>
<dbReference type="EMBL" id="JAMRDG010000001">
    <property type="protein sequence ID" value="KAJ3699834.1"/>
    <property type="molecule type" value="Genomic_DNA"/>
</dbReference>
<feature type="domain" description="RING-type" evidence="10">
    <location>
        <begin position="97"/>
        <end position="139"/>
    </location>
</feature>
<keyword evidence="12" id="KW-1185">Reference proteome</keyword>
<keyword evidence="3" id="KW-0479">Metal-binding</keyword>
<dbReference type="InterPro" id="IPR001841">
    <property type="entry name" value="Znf_RING"/>
</dbReference>
<evidence type="ECO:0000256" key="6">
    <source>
        <dbReference type="ARBA" id="ARBA00022989"/>
    </source>
</evidence>
<dbReference type="PROSITE" id="PS50089">
    <property type="entry name" value="ZF_RING_2"/>
    <property type="match status" value="1"/>
</dbReference>
<comment type="caution">
    <text evidence="11">The sequence shown here is derived from an EMBL/GenBank/DDBJ whole genome shotgun (WGS) entry which is preliminary data.</text>
</comment>
<dbReference type="Pfam" id="PF13639">
    <property type="entry name" value="zf-RING_2"/>
    <property type="match status" value="1"/>
</dbReference>
<dbReference type="SMART" id="SM00184">
    <property type="entry name" value="RING"/>
    <property type="match status" value="1"/>
</dbReference>
<keyword evidence="4 8" id="KW-0863">Zinc-finger</keyword>
<evidence type="ECO:0000256" key="5">
    <source>
        <dbReference type="ARBA" id="ARBA00022833"/>
    </source>
</evidence>
<comment type="subcellular location">
    <subcellularLocation>
        <location evidence="1">Membrane</location>
    </subcellularLocation>
</comment>
<name>A0AAD6ESV5_9POAL</name>
<dbReference type="InterPro" id="IPR013083">
    <property type="entry name" value="Znf_RING/FYVE/PHD"/>
</dbReference>
<dbReference type="PANTHER" id="PTHR46539:SF24">
    <property type="entry name" value="(WILD MALAYSIAN BANANA) HYPOTHETICAL PROTEIN"/>
    <property type="match status" value="1"/>
</dbReference>
<evidence type="ECO:0000313" key="12">
    <source>
        <dbReference type="Proteomes" id="UP001210211"/>
    </source>
</evidence>
<evidence type="ECO:0000256" key="7">
    <source>
        <dbReference type="ARBA" id="ARBA00023136"/>
    </source>
</evidence>
<reference evidence="11 12" key="1">
    <citation type="journal article" date="2022" name="Cell">
        <title>Repeat-based holocentromeres influence genome architecture and karyotype evolution.</title>
        <authorList>
            <person name="Hofstatter P.G."/>
            <person name="Thangavel G."/>
            <person name="Lux T."/>
            <person name="Neumann P."/>
            <person name="Vondrak T."/>
            <person name="Novak P."/>
            <person name="Zhang M."/>
            <person name="Costa L."/>
            <person name="Castellani M."/>
            <person name="Scott A."/>
            <person name="Toegelov H."/>
            <person name="Fuchs J."/>
            <person name="Mata-Sucre Y."/>
            <person name="Dias Y."/>
            <person name="Vanzela A.L.L."/>
            <person name="Huettel B."/>
            <person name="Almeida C.C.S."/>
            <person name="Simkova H."/>
            <person name="Souza G."/>
            <person name="Pedrosa-Harand A."/>
            <person name="Macas J."/>
            <person name="Mayer K.F.X."/>
            <person name="Houben A."/>
            <person name="Marques A."/>
        </authorList>
    </citation>
    <scope>NUCLEOTIDE SEQUENCE [LARGE SCALE GENOMIC DNA]</scope>
    <source>
        <strain evidence="11">RhyTen1mFocal</strain>
    </source>
</reference>
<dbReference type="Gene3D" id="3.30.40.10">
    <property type="entry name" value="Zinc/RING finger domain, C3HC4 (zinc finger)"/>
    <property type="match status" value="1"/>
</dbReference>
<keyword evidence="5" id="KW-0862">Zinc</keyword>
<keyword evidence="2 9" id="KW-0812">Transmembrane</keyword>
<dbReference type="Proteomes" id="UP001210211">
    <property type="component" value="Unassembled WGS sequence"/>
</dbReference>
<gene>
    <name evidence="11" type="ORF">LUZ61_003539</name>
</gene>
<feature type="transmembrane region" description="Helical" evidence="9">
    <location>
        <begin position="24"/>
        <end position="45"/>
    </location>
</feature>
<accession>A0AAD6ESV5</accession>
<dbReference type="CDD" id="cd16461">
    <property type="entry name" value="RING-H2_EL5-like"/>
    <property type="match status" value="1"/>
</dbReference>